<keyword evidence="2" id="KW-1185">Reference proteome</keyword>
<name>A0A8J1U1N4_OWEFU</name>
<protein>
    <submittedName>
        <fullName evidence="1">Uncharacterized protein</fullName>
    </submittedName>
</protein>
<organism evidence="1 2">
    <name type="scientific">Owenia fusiformis</name>
    <name type="common">Polychaete worm</name>
    <dbReference type="NCBI Taxonomy" id="6347"/>
    <lineage>
        <taxon>Eukaryota</taxon>
        <taxon>Metazoa</taxon>
        <taxon>Spiralia</taxon>
        <taxon>Lophotrochozoa</taxon>
        <taxon>Annelida</taxon>
        <taxon>Polychaeta</taxon>
        <taxon>Sedentaria</taxon>
        <taxon>Canalipalpata</taxon>
        <taxon>Sabellida</taxon>
        <taxon>Oweniida</taxon>
        <taxon>Oweniidae</taxon>
        <taxon>Owenia</taxon>
    </lineage>
</organism>
<evidence type="ECO:0000313" key="1">
    <source>
        <dbReference type="EMBL" id="CAH1786312.1"/>
    </source>
</evidence>
<accession>A0A8J1U1N4</accession>
<dbReference type="AlphaFoldDB" id="A0A8J1U1N4"/>
<reference evidence="1" key="1">
    <citation type="submission" date="2022-03" db="EMBL/GenBank/DDBJ databases">
        <authorList>
            <person name="Martin C."/>
        </authorList>
    </citation>
    <scope>NUCLEOTIDE SEQUENCE</scope>
</reference>
<gene>
    <name evidence="1" type="ORF">OFUS_LOCUS12229</name>
</gene>
<proteinExistence type="predicted"/>
<dbReference type="EMBL" id="CAIIXF020000006">
    <property type="protein sequence ID" value="CAH1786312.1"/>
    <property type="molecule type" value="Genomic_DNA"/>
</dbReference>
<evidence type="ECO:0000313" key="2">
    <source>
        <dbReference type="Proteomes" id="UP000749559"/>
    </source>
</evidence>
<comment type="caution">
    <text evidence="1">The sequence shown here is derived from an EMBL/GenBank/DDBJ whole genome shotgun (WGS) entry which is preliminary data.</text>
</comment>
<dbReference type="Proteomes" id="UP000749559">
    <property type="component" value="Unassembled WGS sequence"/>
</dbReference>
<sequence length="113" mass="12847">MIQARAVLLLMTVTIATVLPSDAIKHKNVEWTCFGECFVDPSQSTEETSDIEQLAECTTKCRTPGLQIRNLEESGAGEEYGMFSPELRSYLYVHVKYVNKETREAEHRTFILT</sequence>